<feature type="domain" description="Helix-turn-helix" evidence="1">
    <location>
        <begin position="11"/>
        <end position="59"/>
    </location>
</feature>
<dbReference type="AlphaFoldDB" id="A0A7Z8JY83"/>
<accession>A0A7Z8JY83</accession>
<gene>
    <name evidence="2" type="ORF">FA014_12955</name>
</gene>
<name>A0A7Z8JY83_9CELL</name>
<dbReference type="RefSeq" id="WP_154730084.1">
    <property type="nucleotide sequence ID" value="NZ_SZYE01000109.1"/>
</dbReference>
<evidence type="ECO:0000259" key="1">
    <source>
        <dbReference type="Pfam" id="PF12728"/>
    </source>
</evidence>
<dbReference type="Proteomes" id="UP000308121">
    <property type="component" value="Unassembled WGS sequence"/>
</dbReference>
<sequence length="82" mass="9087">MTSEQPPRVRFLTVAEVAEVMRVSKMTVYRLLHSGEMPAVRVGRSFRVPQDALDHYLATARLDLEAEGEAGEDGPRAGRMSS</sequence>
<dbReference type="GO" id="GO:0003677">
    <property type="term" value="F:DNA binding"/>
    <property type="evidence" value="ECO:0007669"/>
    <property type="project" value="InterPro"/>
</dbReference>
<dbReference type="SUPFAM" id="SSF46955">
    <property type="entry name" value="Putative DNA-binding domain"/>
    <property type="match status" value="1"/>
</dbReference>
<protein>
    <submittedName>
        <fullName evidence="2">Helix-turn-helix domain-containing protein</fullName>
    </submittedName>
</protein>
<dbReference type="InterPro" id="IPR041657">
    <property type="entry name" value="HTH_17"/>
</dbReference>
<proteinExistence type="predicted"/>
<comment type="caution">
    <text evidence="2">The sequence shown here is derived from an EMBL/GenBank/DDBJ whole genome shotgun (WGS) entry which is preliminary data.</text>
</comment>
<dbReference type="NCBIfam" id="TIGR01764">
    <property type="entry name" value="excise"/>
    <property type="match status" value="1"/>
</dbReference>
<dbReference type="Pfam" id="PF12728">
    <property type="entry name" value="HTH_17"/>
    <property type="match status" value="1"/>
</dbReference>
<reference evidence="2 3" key="1">
    <citation type="submission" date="2019-05" db="EMBL/GenBank/DDBJ databases">
        <title>Genome sequence of Cellulomonas hominis strain CS1.</title>
        <authorList>
            <person name="Belmont J."/>
            <person name="Maclea K.S."/>
        </authorList>
    </citation>
    <scope>NUCLEOTIDE SEQUENCE [LARGE SCALE GENOMIC DNA]</scope>
    <source>
        <strain evidence="2 3">CS1</strain>
    </source>
</reference>
<organism evidence="2 3">
    <name type="scientific">Cellulomonas hominis</name>
    <dbReference type="NCBI Taxonomy" id="156981"/>
    <lineage>
        <taxon>Bacteria</taxon>
        <taxon>Bacillati</taxon>
        <taxon>Actinomycetota</taxon>
        <taxon>Actinomycetes</taxon>
        <taxon>Micrococcales</taxon>
        <taxon>Cellulomonadaceae</taxon>
        <taxon>Cellulomonas</taxon>
    </lineage>
</organism>
<dbReference type="InterPro" id="IPR009061">
    <property type="entry name" value="DNA-bd_dom_put_sf"/>
</dbReference>
<dbReference type="OrthoDB" id="1853825at2"/>
<evidence type="ECO:0000313" key="2">
    <source>
        <dbReference type="EMBL" id="TKR23110.1"/>
    </source>
</evidence>
<dbReference type="EMBL" id="SZYE01000109">
    <property type="protein sequence ID" value="TKR23110.1"/>
    <property type="molecule type" value="Genomic_DNA"/>
</dbReference>
<evidence type="ECO:0000313" key="3">
    <source>
        <dbReference type="Proteomes" id="UP000308121"/>
    </source>
</evidence>
<dbReference type="InterPro" id="IPR010093">
    <property type="entry name" value="SinI_DNA-bd"/>
</dbReference>